<dbReference type="SUPFAM" id="SSF54211">
    <property type="entry name" value="Ribosomal protein S5 domain 2-like"/>
    <property type="match status" value="1"/>
</dbReference>
<comment type="catalytic activity">
    <reaction evidence="1">
        <text>Hydrolysis of proteins in presence of ATP.</text>
        <dbReference type="EC" id="3.4.21.53"/>
    </reaction>
</comment>
<dbReference type="PANTHER" id="PTHR10046">
    <property type="entry name" value="ATP DEPENDENT LON PROTEASE FAMILY MEMBER"/>
    <property type="match status" value="1"/>
</dbReference>
<dbReference type="InterPro" id="IPR020568">
    <property type="entry name" value="Ribosomal_Su5_D2-typ_SF"/>
</dbReference>
<sequence length="356" mass="37131">MKSAANRRRRTLVLGAIPVVLTGALVSIDRIPGTDISLTVPYAAEGPGPTVNTLGDVDGVQVVAVKAPHVYDTDGNLNMTTVSVRTNMTLAQAFGRWLFTDDTIVPIETVIPQNMTDEEVEQSNKQAFTESESAATVAAMNYLDLPLKIKVVDVLDGSPASGKIQKDDEVTAIDGEEVTEPGQVQDRIRAKQPGDSVEVSVLRGGKELTSAVTLGSSPADKKVSFLGLSMLSEPAEDITVDYNLQDIGGPSAGMMFTLAVIDKLSPGDLNGGKFVAGTGTIDESGTVGPIGGIEHKVRAAEEAGAQIFLAPADNCAEATKGANGDMVIAKVKSLQDATTAMDNFSQGKPVETCQAG</sequence>
<dbReference type="PROSITE" id="PS51786">
    <property type="entry name" value="LON_PROTEOLYTIC"/>
    <property type="match status" value="1"/>
</dbReference>
<evidence type="ECO:0000259" key="2">
    <source>
        <dbReference type="PROSITE" id="PS51786"/>
    </source>
</evidence>
<dbReference type="Gene3D" id="3.30.230.10">
    <property type="match status" value="1"/>
</dbReference>
<evidence type="ECO:0000313" key="3">
    <source>
        <dbReference type="EMBL" id="APT86368.1"/>
    </source>
</evidence>
<feature type="domain" description="Lon proteolytic" evidence="2">
    <location>
        <begin position="246"/>
        <end position="344"/>
    </location>
</feature>
<dbReference type="GO" id="GO:0004252">
    <property type="term" value="F:serine-type endopeptidase activity"/>
    <property type="evidence" value="ECO:0007669"/>
    <property type="project" value="UniProtKB-UniRule"/>
</dbReference>
<keyword evidence="5" id="KW-1185">Reference proteome</keyword>
<dbReference type="Proteomes" id="UP000185479">
    <property type="component" value="Chromosome"/>
</dbReference>
<keyword evidence="1" id="KW-0378">Hydrolase</keyword>
<dbReference type="STRING" id="28028.CFLV_03615"/>
<dbReference type="EC" id="3.4.21.53" evidence="1"/>
<dbReference type="InterPro" id="IPR014721">
    <property type="entry name" value="Ribsml_uS5_D2-typ_fold_subgr"/>
</dbReference>
<accession>A0A1L7CKP4</accession>
<protein>
    <recommendedName>
        <fullName evidence="1">endopeptidase La</fullName>
        <ecNumber evidence="1">3.4.21.53</ecNumber>
    </recommendedName>
</protein>
<proteinExistence type="inferred from homology"/>
<dbReference type="OrthoDB" id="2356897at2"/>
<dbReference type="Proteomes" id="UP000315353">
    <property type="component" value="Unassembled WGS sequence"/>
</dbReference>
<name>A0A1L7CKP4_CORFL</name>
<comment type="similarity">
    <text evidence="1">Belongs to the peptidase S16 family.</text>
</comment>
<dbReference type="EMBL" id="CP009246">
    <property type="protein sequence ID" value="APT86368.1"/>
    <property type="molecule type" value="Genomic_DNA"/>
</dbReference>
<dbReference type="Pfam" id="PF13180">
    <property type="entry name" value="PDZ_2"/>
    <property type="match status" value="1"/>
</dbReference>
<keyword evidence="1" id="KW-0720">Serine protease</keyword>
<feature type="active site" evidence="1">
    <location>
        <position position="296"/>
    </location>
</feature>
<dbReference type="SUPFAM" id="SSF50156">
    <property type="entry name" value="PDZ domain-like"/>
    <property type="match status" value="1"/>
</dbReference>
<evidence type="ECO:0000313" key="4">
    <source>
        <dbReference type="EMBL" id="GEB97549.1"/>
    </source>
</evidence>
<dbReference type="EMBL" id="BJNB01000012">
    <property type="protein sequence ID" value="GEB97549.1"/>
    <property type="molecule type" value="Genomic_DNA"/>
</dbReference>
<organism evidence="3 5">
    <name type="scientific">Corynebacterium flavescens</name>
    <dbReference type="NCBI Taxonomy" id="28028"/>
    <lineage>
        <taxon>Bacteria</taxon>
        <taxon>Bacillati</taxon>
        <taxon>Actinomycetota</taxon>
        <taxon>Actinomycetes</taxon>
        <taxon>Mycobacteriales</taxon>
        <taxon>Corynebacteriaceae</taxon>
        <taxon>Corynebacterium</taxon>
    </lineage>
</organism>
<dbReference type="GO" id="GO:0006508">
    <property type="term" value="P:proteolysis"/>
    <property type="evidence" value="ECO:0007669"/>
    <property type="project" value="UniProtKB-KW"/>
</dbReference>
<dbReference type="AlphaFoldDB" id="A0A1L7CKP4"/>
<evidence type="ECO:0000313" key="5">
    <source>
        <dbReference type="Proteomes" id="UP000185479"/>
    </source>
</evidence>
<dbReference type="GO" id="GO:0005524">
    <property type="term" value="F:ATP binding"/>
    <property type="evidence" value="ECO:0007669"/>
    <property type="project" value="InterPro"/>
</dbReference>
<dbReference type="InterPro" id="IPR036034">
    <property type="entry name" value="PDZ_sf"/>
</dbReference>
<dbReference type="Gene3D" id="2.30.42.10">
    <property type="match status" value="1"/>
</dbReference>
<keyword evidence="1" id="KW-0645">Protease</keyword>
<dbReference type="RefSeq" id="WP_075729361.1">
    <property type="nucleotide sequence ID" value="NZ_BJNB01000012.1"/>
</dbReference>
<reference evidence="3 5" key="1">
    <citation type="submission" date="2014-08" db="EMBL/GenBank/DDBJ databases">
        <title>Complete genome sequence of Corynebacterium flavescens OJ8(T)(=DSM 20296(T)), isolated from cheese.</title>
        <authorList>
            <person name="Ruckert C."/>
            <person name="Albersmeier A."/>
            <person name="Winkler A."/>
            <person name="Kalinowski J."/>
        </authorList>
    </citation>
    <scope>NUCLEOTIDE SEQUENCE [LARGE SCALE GENOMIC DNA]</scope>
    <source>
        <strain evidence="3 5">OJ8</strain>
    </source>
</reference>
<dbReference type="GO" id="GO:0004176">
    <property type="term" value="F:ATP-dependent peptidase activity"/>
    <property type="evidence" value="ECO:0007669"/>
    <property type="project" value="UniProtKB-UniRule"/>
</dbReference>
<feature type="active site" evidence="1">
    <location>
        <position position="251"/>
    </location>
</feature>
<reference evidence="4 6" key="2">
    <citation type="submission" date="2019-06" db="EMBL/GenBank/DDBJ databases">
        <title>Whole genome shotgun sequence of Corynebacterium flavescens NBRC 14136.</title>
        <authorList>
            <person name="Hosoyama A."/>
            <person name="Uohara A."/>
            <person name="Ohji S."/>
            <person name="Ichikawa N."/>
        </authorList>
    </citation>
    <scope>NUCLEOTIDE SEQUENCE [LARGE SCALE GENOMIC DNA]</scope>
    <source>
        <strain evidence="4 6">NBRC 14136</strain>
    </source>
</reference>
<dbReference type="InterPro" id="IPR001478">
    <property type="entry name" value="PDZ"/>
</dbReference>
<dbReference type="KEGG" id="cfc:CFLV_03615"/>
<dbReference type="Pfam" id="PF05362">
    <property type="entry name" value="Lon_C"/>
    <property type="match status" value="1"/>
</dbReference>
<dbReference type="GeneID" id="82879808"/>
<dbReference type="SMART" id="SM00228">
    <property type="entry name" value="PDZ"/>
    <property type="match status" value="1"/>
</dbReference>
<dbReference type="InterPro" id="IPR027065">
    <property type="entry name" value="Lon_Prtase"/>
</dbReference>
<gene>
    <name evidence="4" type="ORF">CFL01nite_10440</name>
    <name evidence="3" type="ORF">CFLV_03615</name>
</gene>
<dbReference type="GO" id="GO:0030163">
    <property type="term" value="P:protein catabolic process"/>
    <property type="evidence" value="ECO:0007669"/>
    <property type="project" value="InterPro"/>
</dbReference>
<evidence type="ECO:0000313" key="6">
    <source>
        <dbReference type="Proteomes" id="UP000315353"/>
    </source>
</evidence>
<dbReference type="InterPro" id="IPR008269">
    <property type="entry name" value="Lon_proteolytic"/>
</dbReference>
<evidence type="ECO:0000256" key="1">
    <source>
        <dbReference type="PROSITE-ProRule" id="PRU01122"/>
    </source>
</evidence>